<sequence length="355" mass="40790">MAQRTDLSVRDWREEEDEEELEEDVRQDSINSQVLYQMARQRYYDSRKFAIGYQELQSRWRSQVPLPSSPRRHLDIPSSQPHLPHLTTCSPHQDPRRQSLHLPLHSPFTSGTPSYTSAISTPSSLPSFSCSPTSPNTSTLSTPTSRTSPCFSVSPSTPYEEHFPLLEKGCCGDEVGRGEGEGGVVCGDQECHQPNRLLGMIREMIQEALTHAHLRRRRRDQEQPTPDEQVAILQTELEAYRVLSRAKKEAADLLKHELMAVLYERVLAQEEQDHLRRQLEREITSLEYELHLQKTTAQHHLTHLSSQLHRALAEKRRLQQQLTPRPHHPPRDEGPLGELDTTASTKRCQSRRRSC</sequence>
<keyword evidence="3" id="KW-1185">Reference proteome</keyword>
<feature type="region of interest" description="Disordered" evidence="1">
    <location>
        <begin position="1"/>
        <end position="25"/>
    </location>
</feature>
<evidence type="ECO:0000256" key="1">
    <source>
        <dbReference type="SAM" id="MobiDB-lite"/>
    </source>
</evidence>
<feature type="compositionally biased region" description="Acidic residues" evidence="1">
    <location>
        <begin position="14"/>
        <end position="25"/>
    </location>
</feature>
<accession>A0AAW0ULM3</accession>
<dbReference type="EMBL" id="JARAKH010000011">
    <property type="protein sequence ID" value="KAK8399720.1"/>
    <property type="molecule type" value="Genomic_DNA"/>
</dbReference>
<gene>
    <name evidence="2" type="ORF">O3P69_003615</name>
</gene>
<dbReference type="AlphaFoldDB" id="A0AAW0ULM3"/>
<protein>
    <submittedName>
        <fullName evidence="2">Uncharacterized protein</fullName>
    </submittedName>
</protein>
<proteinExistence type="predicted"/>
<name>A0AAW0ULM3_SCYPA</name>
<evidence type="ECO:0000313" key="3">
    <source>
        <dbReference type="Proteomes" id="UP001487740"/>
    </source>
</evidence>
<feature type="compositionally biased region" description="Polar residues" evidence="1">
    <location>
        <begin position="78"/>
        <end position="91"/>
    </location>
</feature>
<reference evidence="2 3" key="1">
    <citation type="submission" date="2023-03" db="EMBL/GenBank/DDBJ databases">
        <title>High-quality genome of Scylla paramamosain provides insights in environmental adaptation.</title>
        <authorList>
            <person name="Zhang L."/>
        </authorList>
    </citation>
    <scope>NUCLEOTIDE SEQUENCE [LARGE SCALE GENOMIC DNA]</scope>
    <source>
        <strain evidence="2">LZ_2023a</strain>
        <tissue evidence="2">Muscle</tissue>
    </source>
</reference>
<feature type="region of interest" description="Disordered" evidence="1">
    <location>
        <begin position="312"/>
        <end position="355"/>
    </location>
</feature>
<dbReference type="Proteomes" id="UP001487740">
    <property type="component" value="Unassembled WGS sequence"/>
</dbReference>
<organism evidence="2 3">
    <name type="scientific">Scylla paramamosain</name>
    <name type="common">Mud crab</name>
    <dbReference type="NCBI Taxonomy" id="85552"/>
    <lineage>
        <taxon>Eukaryota</taxon>
        <taxon>Metazoa</taxon>
        <taxon>Ecdysozoa</taxon>
        <taxon>Arthropoda</taxon>
        <taxon>Crustacea</taxon>
        <taxon>Multicrustacea</taxon>
        <taxon>Malacostraca</taxon>
        <taxon>Eumalacostraca</taxon>
        <taxon>Eucarida</taxon>
        <taxon>Decapoda</taxon>
        <taxon>Pleocyemata</taxon>
        <taxon>Brachyura</taxon>
        <taxon>Eubrachyura</taxon>
        <taxon>Portunoidea</taxon>
        <taxon>Portunidae</taxon>
        <taxon>Portuninae</taxon>
        <taxon>Scylla</taxon>
    </lineage>
</organism>
<feature type="region of interest" description="Disordered" evidence="1">
    <location>
        <begin position="78"/>
        <end position="154"/>
    </location>
</feature>
<evidence type="ECO:0000313" key="2">
    <source>
        <dbReference type="EMBL" id="KAK8399720.1"/>
    </source>
</evidence>
<feature type="compositionally biased region" description="Low complexity" evidence="1">
    <location>
        <begin position="116"/>
        <end position="149"/>
    </location>
</feature>
<comment type="caution">
    <text evidence="2">The sequence shown here is derived from an EMBL/GenBank/DDBJ whole genome shotgun (WGS) entry which is preliminary data.</text>
</comment>